<reference evidence="1 2" key="1">
    <citation type="journal article" date="2002" name="Nature">
        <title>Genome sequence and comparative analysis of the model rodent malaria parasite Plasmodium yoelii yoelii.</title>
        <authorList>
            <person name="Carlton J.M."/>
            <person name="Angiuoli S.V."/>
            <person name="Suh B.B."/>
            <person name="Kooij T.W."/>
            <person name="Pertea M."/>
            <person name="Silva J.C."/>
            <person name="Ermolaeva M.D."/>
            <person name="Allen J.E."/>
            <person name="Selengut J.D."/>
            <person name="Koo H.L."/>
            <person name="Peterson J.D."/>
            <person name="Pop M."/>
            <person name="Kosack D.S."/>
            <person name="Shumway M.F."/>
            <person name="Bidwell S.L."/>
            <person name="Shallom S.J."/>
            <person name="van Aken S.E."/>
            <person name="Riedmuller S.B."/>
            <person name="Feldblyum T.V."/>
            <person name="Cho J.K."/>
            <person name="Quackenbush J."/>
            <person name="Sedegah M."/>
            <person name="Shoaibi A."/>
            <person name="Cummings L.M."/>
            <person name="Florens L."/>
            <person name="Yates J.R."/>
            <person name="Raine J.D."/>
            <person name="Sinden R.E."/>
            <person name="Harris M.A."/>
            <person name="Cunningham D.A."/>
            <person name="Preiser P.R."/>
            <person name="Bergman L.W."/>
            <person name="Vaidya A.B."/>
            <person name="van Lin L.H."/>
            <person name="Janse C.J."/>
            <person name="Waters A.P."/>
            <person name="Smith H.O."/>
            <person name="White O.R."/>
            <person name="Salzberg S.L."/>
            <person name="Venter J.C."/>
            <person name="Fraser C.M."/>
            <person name="Hoffman S.L."/>
            <person name="Gardner M.J."/>
            <person name="Carucci D.J."/>
        </authorList>
    </citation>
    <scope>NUCLEOTIDE SEQUENCE [LARGE SCALE GENOMIC DNA]</scope>
    <source>
        <strain evidence="1 2">17XNL</strain>
    </source>
</reference>
<evidence type="ECO:0000313" key="1">
    <source>
        <dbReference type="EMBL" id="EAA19672.1"/>
    </source>
</evidence>
<keyword evidence="2" id="KW-1185">Reference proteome</keyword>
<feature type="non-terminal residue" evidence="1">
    <location>
        <position position="1"/>
    </location>
</feature>
<evidence type="ECO:0000313" key="2">
    <source>
        <dbReference type="Proteomes" id="UP000008553"/>
    </source>
</evidence>
<dbReference type="InParanoid" id="Q7R8E6"/>
<gene>
    <name evidence="1" type="ORF">PY07277</name>
</gene>
<name>Q7R8E6_PLAYO</name>
<dbReference type="Proteomes" id="UP000008553">
    <property type="component" value="Unassembled WGS sequence"/>
</dbReference>
<accession>Q7R8E6</accession>
<organism evidence="1 2">
    <name type="scientific">Plasmodium yoelii yoelii</name>
    <dbReference type="NCBI Taxonomy" id="73239"/>
    <lineage>
        <taxon>Eukaryota</taxon>
        <taxon>Sar</taxon>
        <taxon>Alveolata</taxon>
        <taxon>Apicomplexa</taxon>
        <taxon>Aconoidasida</taxon>
        <taxon>Haemosporida</taxon>
        <taxon>Plasmodiidae</taxon>
        <taxon>Plasmodium</taxon>
        <taxon>Plasmodium (Vinckeia)</taxon>
    </lineage>
</organism>
<dbReference type="EMBL" id="AABL01002626">
    <property type="protein sequence ID" value="EAA19672.1"/>
    <property type="molecule type" value="Genomic_DNA"/>
</dbReference>
<dbReference type="AlphaFoldDB" id="Q7R8E6"/>
<sequence length="31" mass="3703">GKKTQKTRKTKFFKLCTKHSLLHTINKIIFL</sequence>
<proteinExistence type="predicted"/>
<protein>
    <submittedName>
        <fullName evidence="1">Uncharacterized protein</fullName>
    </submittedName>
</protein>
<dbReference type="PaxDb" id="73239-Q7R8E6"/>
<comment type="caution">
    <text evidence="1">The sequence shown here is derived from an EMBL/GenBank/DDBJ whole genome shotgun (WGS) entry which is preliminary data.</text>
</comment>